<dbReference type="InterPro" id="IPR008969">
    <property type="entry name" value="CarboxyPept-like_regulatory"/>
</dbReference>
<proteinExistence type="predicted"/>
<dbReference type="SUPFAM" id="SSF49464">
    <property type="entry name" value="Carboxypeptidase regulatory domain-like"/>
    <property type="match status" value="1"/>
</dbReference>
<name>A0A1I3PY15_9FLAO</name>
<gene>
    <name evidence="1" type="ORF">SAMN04487893_1052</name>
</gene>
<sequence>MKYKITIPKPCSENWDSMTSAEKGRYCAVCDKTVHDFSSFTKSELQVFLEENKGVCGKIPTKLLDFPMAKERSSYAATIALAAVLSVSPAMAQNNEREIEIGVSTEITIMGDVAVNPSVDEFLQEKQVIIKGKVVDANDKVGLPGVAVFLSSHPEINSTVYADFEGVFEFEVPEDIELEDVILKFSFLGYTDQYVTPKKVMEFITVKLEEEALGEVAVFTVGKAKVKKEKKSRNKK</sequence>
<reference evidence="2" key="1">
    <citation type="submission" date="2016-10" db="EMBL/GenBank/DDBJ databases">
        <authorList>
            <person name="Varghese N."/>
            <person name="Submissions S."/>
        </authorList>
    </citation>
    <scope>NUCLEOTIDE SEQUENCE [LARGE SCALE GENOMIC DNA]</scope>
    <source>
        <strain evidence="2">DSM 26542</strain>
    </source>
</reference>
<organism evidence="1 2">
    <name type="scientific">Myroides guanonis</name>
    <dbReference type="NCBI Taxonomy" id="1150112"/>
    <lineage>
        <taxon>Bacteria</taxon>
        <taxon>Pseudomonadati</taxon>
        <taxon>Bacteroidota</taxon>
        <taxon>Flavobacteriia</taxon>
        <taxon>Flavobacteriales</taxon>
        <taxon>Flavobacteriaceae</taxon>
        <taxon>Myroides</taxon>
    </lineage>
</organism>
<dbReference type="AlphaFoldDB" id="A0A1I3PY15"/>
<evidence type="ECO:0000313" key="1">
    <source>
        <dbReference type="EMBL" id="SFJ26764.1"/>
    </source>
</evidence>
<dbReference type="RefSeq" id="WP_090678495.1">
    <property type="nucleotide sequence ID" value="NZ_FORU01000005.1"/>
</dbReference>
<dbReference type="Proteomes" id="UP000243887">
    <property type="component" value="Unassembled WGS sequence"/>
</dbReference>
<dbReference type="OrthoDB" id="7432683at2"/>
<evidence type="ECO:0000313" key="2">
    <source>
        <dbReference type="Proteomes" id="UP000243887"/>
    </source>
</evidence>
<dbReference type="Pfam" id="PF13715">
    <property type="entry name" value="CarbopepD_reg_2"/>
    <property type="match status" value="1"/>
</dbReference>
<dbReference type="STRING" id="1150112.SAMN04487893_1052"/>
<accession>A0A1I3PY15</accession>
<keyword evidence="2" id="KW-1185">Reference proteome</keyword>
<dbReference type="EMBL" id="FORU01000005">
    <property type="protein sequence ID" value="SFJ26764.1"/>
    <property type="molecule type" value="Genomic_DNA"/>
</dbReference>
<protein>
    <submittedName>
        <fullName evidence="1">CarboxypepD_reg-like domain-containing protein</fullName>
    </submittedName>
</protein>